<dbReference type="STRING" id="52560.SAMN04488082_10132"/>
<dbReference type="RefSeq" id="WP_092372139.1">
    <property type="nucleotide sequence ID" value="NZ_FORX01000001.1"/>
</dbReference>
<dbReference type="AlphaFoldDB" id="A0A1I3MNY8"/>
<dbReference type="PANTHER" id="PTHR30293:SF2">
    <property type="entry name" value="TRANSCRIPTIONAL ACTIVATOR PROTEIN NHAR"/>
    <property type="match status" value="1"/>
</dbReference>
<keyword evidence="5" id="KW-0804">Transcription</keyword>
<dbReference type="OrthoDB" id="464481at2"/>
<dbReference type="InterPro" id="IPR036390">
    <property type="entry name" value="WH_DNA-bd_sf"/>
</dbReference>
<dbReference type="FunFam" id="1.10.10.10:FF:000001">
    <property type="entry name" value="LysR family transcriptional regulator"/>
    <property type="match status" value="1"/>
</dbReference>
<evidence type="ECO:0000256" key="3">
    <source>
        <dbReference type="ARBA" id="ARBA00023125"/>
    </source>
</evidence>
<evidence type="ECO:0000256" key="2">
    <source>
        <dbReference type="ARBA" id="ARBA00023015"/>
    </source>
</evidence>
<keyword evidence="2" id="KW-0805">Transcription regulation</keyword>
<reference evidence="8" key="1">
    <citation type="submission" date="2016-10" db="EMBL/GenBank/DDBJ databases">
        <authorList>
            <person name="Varghese N."/>
            <person name="Submissions S."/>
        </authorList>
    </citation>
    <scope>NUCLEOTIDE SEQUENCE [LARGE SCALE GENOMIC DNA]</scope>
    <source>
        <strain evidence="8">DSM 5918</strain>
    </source>
</reference>
<dbReference type="Pfam" id="PF03466">
    <property type="entry name" value="LysR_substrate"/>
    <property type="match status" value="1"/>
</dbReference>
<dbReference type="InterPro" id="IPR005119">
    <property type="entry name" value="LysR_subst-bd"/>
</dbReference>
<dbReference type="Gene3D" id="1.10.10.10">
    <property type="entry name" value="Winged helix-like DNA-binding domain superfamily/Winged helix DNA-binding domain"/>
    <property type="match status" value="1"/>
</dbReference>
<gene>
    <name evidence="7" type="ORF">SAMN04488082_10132</name>
</gene>
<organism evidence="7 8">
    <name type="scientific">Desulfomicrobium apsheronum</name>
    <dbReference type="NCBI Taxonomy" id="52560"/>
    <lineage>
        <taxon>Bacteria</taxon>
        <taxon>Pseudomonadati</taxon>
        <taxon>Thermodesulfobacteriota</taxon>
        <taxon>Desulfovibrionia</taxon>
        <taxon>Desulfovibrionales</taxon>
        <taxon>Desulfomicrobiaceae</taxon>
        <taxon>Desulfomicrobium</taxon>
    </lineage>
</organism>
<dbReference type="InterPro" id="IPR036388">
    <property type="entry name" value="WH-like_DNA-bd_sf"/>
</dbReference>
<evidence type="ECO:0000256" key="4">
    <source>
        <dbReference type="ARBA" id="ARBA00023159"/>
    </source>
</evidence>
<dbReference type="Proteomes" id="UP000198635">
    <property type="component" value="Unassembled WGS sequence"/>
</dbReference>
<evidence type="ECO:0000313" key="7">
    <source>
        <dbReference type="EMBL" id="SFI98707.1"/>
    </source>
</evidence>
<keyword evidence="8" id="KW-1185">Reference proteome</keyword>
<keyword evidence="4" id="KW-0010">Activator</keyword>
<dbReference type="SUPFAM" id="SSF46785">
    <property type="entry name" value="Winged helix' DNA-binding domain"/>
    <property type="match status" value="1"/>
</dbReference>
<dbReference type="Pfam" id="PF00126">
    <property type="entry name" value="HTH_1"/>
    <property type="match status" value="1"/>
</dbReference>
<dbReference type="PROSITE" id="PS50931">
    <property type="entry name" value="HTH_LYSR"/>
    <property type="match status" value="1"/>
</dbReference>
<comment type="similarity">
    <text evidence="1">Belongs to the LysR transcriptional regulatory family.</text>
</comment>
<dbReference type="GO" id="GO:0003700">
    <property type="term" value="F:DNA-binding transcription factor activity"/>
    <property type="evidence" value="ECO:0007669"/>
    <property type="project" value="InterPro"/>
</dbReference>
<sequence length="296" mass="32737">MLNYKQLHYFWNVATAGGIRRAAERMHLTPQTLSGQIGELERDLGVKLFVRSGRRLEITEAGKLALARADEIFQIGNELTEMLKASPPEEALPFRVGLADSVPKSIAFRLLAPAFELTTPIRLLCHRDRLENLFAELAIHKLELVIADQQLPSGLGVKAFNHPLGNCSMTFFGVQDLARRYRPNFPRSLEGAPMLMPTGSARGALGGWFAEHGIHPRVVGEFDDTALLKTFGQAGLGLFPAPSVMKEEVRRVYDVEVVGEAKDVDVRYFAISAERRLKHPAVMAVSAHARQNLFGG</sequence>
<dbReference type="GO" id="GO:0003677">
    <property type="term" value="F:DNA binding"/>
    <property type="evidence" value="ECO:0007669"/>
    <property type="project" value="UniProtKB-KW"/>
</dbReference>
<protein>
    <submittedName>
        <fullName evidence="7">Transcriptional regulator, LysR family</fullName>
    </submittedName>
</protein>
<proteinExistence type="inferred from homology"/>
<evidence type="ECO:0000256" key="1">
    <source>
        <dbReference type="ARBA" id="ARBA00009437"/>
    </source>
</evidence>
<dbReference type="InterPro" id="IPR000847">
    <property type="entry name" value="LysR_HTH_N"/>
</dbReference>
<accession>A0A1I3MNY8</accession>
<evidence type="ECO:0000259" key="6">
    <source>
        <dbReference type="PROSITE" id="PS50931"/>
    </source>
</evidence>
<dbReference type="PRINTS" id="PR00039">
    <property type="entry name" value="HTHLYSR"/>
</dbReference>
<evidence type="ECO:0000313" key="8">
    <source>
        <dbReference type="Proteomes" id="UP000198635"/>
    </source>
</evidence>
<dbReference type="GO" id="GO:2000142">
    <property type="term" value="P:regulation of DNA-templated transcription initiation"/>
    <property type="evidence" value="ECO:0007669"/>
    <property type="project" value="TreeGrafter"/>
</dbReference>
<dbReference type="EMBL" id="FORX01000001">
    <property type="protein sequence ID" value="SFI98707.1"/>
    <property type="molecule type" value="Genomic_DNA"/>
</dbReference>
<dbReference type="SUPFAM" id="SSF53850">
    <property type="entry name" value="Periplasmic binding protein-like II"/>
    <property type="match status" value="1"/>
</dbReference>
<dbReference type="PANTHER" id="PTHR30293">
    <property type="entry name" value="TRANSCRIPTIONAL REGULATORY PROTEIN NAC-RELATED"/>
    <property type="match status" value="1"/>
</dbReference>
<feature type="domain" description="HTH lysR-type" evidence="6">
    <location>
        <begin position="2"/>
        <end position="59"/>
    </location>
</feature>
<keyword evidence="3" id="KW-0238">DNA-binding</keyword>
<name>A0A1I3MNY8_9BACT</name>
<evidence type="ECO:0000256" key="5">
    <source>
        <dbReference type="ARBA" id="ARBA00023163"/>
    </source>
</evidence>